<evidence type="ECO:0000313" key="1">
    <source>
        <dbReference type="EMBL" id="ORZ15511.1"/>
    </source>
</evidence>
<dbReference type="PANTHER" id="PTHR35871:SF1">
    <property type="entry name" value="CXC1-LIKE CYSTEINE CLUSTER ASSOCIATED WITH KDZ TRANSPOSASES DOMAIN-CONTAINING PROTEIN"/>
    <property type="match status" value="1"/>
</dbReference>
<evidence type="ECO:0008006" key="3">
    <source>
        <dbReference type="Google" id="ProtNLM"/>
    </source>
</evidence>
<name>A0A1Y2GP19_9FUNG</name>
<accession>A0A1Y2GP19</accession>
<dbReference type="Proteomes" id="UP000193648">
    <property type="component" value="Unassembled WGS sequence"/>
</dbReference>
<keyword evidence="2" id="KW-1185">Reference proteome</keyword>
<dbReference type="GO" id="GO:0003676">
    <property type="term" value="F:nucleic acid binding"/>
    <property type="evidence" value="ECO:0007669"/>
    <property type="project" value="InterPro"/>
</dbReference>
<dbReference type="InterPro" id="IPR036397">
    <property type="entry name" value="RNaseH_sf"/>
</dbReference>
<protein>
    <recommendedName>
        <fullName evidence="3">Tc1-like transposase DDE domain-containing protein</fullName>
    </recommendedName>
</protein>
<dbReference type="GeneID" id="33570647"/>
<reference evidence="1 2" key="1">
    <citation type="submission" date="2016-07" db="EMBL/GenBank/DDBJ databases">
        <title>Pervasive Adenine N6-methylation of Active Genes in Fungi.</title>
        <authorList>
            <consortium name="DOE Joint Genome Institute"/>
            <person name="Mondo S.J."/>
            <person name="Dannebaum R.O."/>
            <person name="Kuo R.C."/>
            <person name="Labutti K."/>
            <person name="Haridas S."/>
            <person name="Kuo A."/>
            <person name="Salamov A."/>
            <person name="Ahrendt S.R."/>
            <person name="Lipzen A."/>
            <person name="Sullivan W."/>
            <person name="Andreopoulos W.B."/>
            <person name="Clum A."/>
            <person name="Lindquist E."/>
            <person name="Daum C."/>
            <person name="Ramamoorthy G.K."/>
            <person name="Gryganskyi A."/>
            <person name="Culley D."/>
            <person name="Magnuson J.K."/>
            <person name="James T.Y."/>
            <person name="O'Malley M.A."/>
            <person name="Stajich J.E."/>
            <person name="Spatafora J.W."/>
            <person name="Visel A."/>
            <person name="Grigoriev I.V."/>
        </authorList>
    </citation>
    <scope>NUCLEOTIDE SEQUENCE [LARGE SCALE GENOMIC DNA]</scope>
    <source>
        <strain evidence="1 2">NRRL 3116</strain>
    </source>
</reference>
<gene>
    <name evidence="1" type="ORF">BCR41DRAFT_396467</name>
</gene>
<sequence length="216" mass="25675">MDAIPTARRRFQQELISGPNIERHRHRLEQMVWCPYCNAIMFLEERVKNTKHRPEFSLCCGRGQKRDKTPTWFLNNPMSLLDRYVVTCSCCCTRILELQEDFMAQRSLLEEIADKHGQQIIFYPKYHCELNFIEMFWGASKRYTRANCDYTFKGLQETIPAALASVTILSIRKYARRSFRYMDAYRKGLSGRVAELQAKKYKSHRRIPANWDLRTE</sequence>
<dbReference type="STRING" id="64571.A0A1Y2GP19"/>
<evidence type="ECO:0000313" key="2">
    <source>
        <dbReference type="Proteomes" id="UP000193648"/>
    </source>
</evidence>
<dbReference type="PANTHER" id="PTHR35871">
    <property type="entry name" value="EXPRESSED PROTEIN"/>
    <property type="match status" value="1"/>
</dbReference>
<comment type="caution">
    <text evidence="1">The sequence shown here is derived from an EMBL/GenBank/DDBJ whole genome shotgun (WGS) entry which is preliminary data.</text>
</comment>
<dbReference type="AlphaFoldDB" id="A0A1Y2GP19"/>
<organism evidence="1 2">
    <name type="scientific">Lobosporangium transversale</name>
    <dbReference type="NCBI Taxonomy" id="64571"/>
    <lineage>
        <taxon>Eukaryota</taxon>
        <taxon>Fungi</taxon>
        <taxon>Fungi incertae sedis</taxon>
        <taxon>Mucoromycota</taxon>
        <taxon>Mortierellomycotina</taxon>
        <taxon>Mortierellomycetes</taxon>
        <taxon>Mortierellales</taxon>
        <taxon>Mortierellaceae</taxon>
        <taxon>Lobosporangium</taxon>
    </lineage>
</organism>
<dbReference type="Gene3D" id="3.30.420.10">
    <property type="entry name" value="Ribonuclease H-like superfamily/Ribonuclease H"/>
    <property type="match status" value="1"/>
</dbReference>
<dbReference type="OrthoDB" id="10044727at2759"/>
<dbReference type="RefSeq" id="XP_021881259.1">
    <property type="nucleotide sequence ID" value="XM_022028804.1"/>
</dbReference>
<dbReference type="InParanoid" id="A0A1Y2GP19"/>
<dbReference type="EMBL" id="MCFF01000019">
    <property type="protein sequence ID" value="ORZ15511.1"/>
    <property type="molecule type" value="Genomic_DNA"/>
</dbReference>
<proteinExistence type="predicted"/>